<dbReference type="STRING" id="1318743.PU02_0549"/>
<reference evidence="1 2" key="1">
    <citation type="journal article" date="2015" name="Genome Announc.">
        <title>Complete Genome Sequence of Bartonella ancashensis Strain 20.00, Isolated from the Blood of a Patient with Verruga Peruana.</title>
        <authorList>
            <person name="Hang J."/>
            <person name="Mullins K.E."/>
            <person name="Clifford R.J."/>
            <person name="Onmus-Leone F."/>
            <person name="Yang Y."/>
            <person name="Jiang J."/>
            <person name="Leguia M."/>
            <person name="Kasper M.R."/>
            <person name="Maguina C."/>
            <person name="Lesho E.P."/>
            <person name="Jarman R.G."/>
            <person name="Richards A.L."/>
            <person name="Blazes D."/>
        </authorList>
    </citation>
    <scope>NUCLEOTIDE SEQUENCE [LARGE SCALE GENOMIC DNA]</scope>
    <source>
        <strain evidence="1 2">20.00</strain>
    </source>
</reference>
<evidence type="ECO:0000313" key="2">
    <source>
        <dbReference type="Proteomes" id="UP000057213"/>
    </source>
</evidence>
<dbReference type="PATRIC" id="fig|1318743.3.peg.562"/>
<dbReference type="KEGG" id="banc:PU02_0549"/>
<sequence length="57" mass="6355">MVGSQIGENFLKGHLREGKTLVIKSVDVVVGRSRENYVSVCEFCKLGRIFGVPQFKV</sequence>
<proteinExistence type="predicted"/>
<accession>A0A0M4L7S8</accession>
<dbReference type="AlphaFoldDB" id="A0A0M4L7S8"/>
<organism evidence="1 2">
    <name type="scientific">Bartonella ancashensis</name>
    <dbReference type="NCBI Taxonomy" id="1318743"/>
    <lineage>
        <taxon>Bacteria</taxon>
        <taxon>Pseudomonadati</taxon>
        <taxon>Pseudomonadota</taxon>
        <taxon>Alphaproteobacteria</taxon>
        <taxon>Hyphomicrobiales</taxon>
        <taxon>Bartonellaceae</taxon>
        <taxon>Bartonella</taxon>
    </lineage>
</organism>
<protein>
    <submittedName>
        <fullName evidence="1">Uncharacterized protein</fullName>
    </submittedName>
</protein>
<evidence type="ECO:0000313" key="1">
    <source>
        <dbReference type="EMBL" id="ALE03363.1"/>
    </source>
</evidence>
<dbReference type="Proteomes" id="UP000057213">
    <property type="component" value="Chromosome"/>
</dbReference>
<name>A0A0M4L7S8_9HYPH</name>
<gene>
    <name evidence="1" type="ORF">PU02_0549</name>
</gene>
<dbReference type="EMBL" id="CP010401">
    <property type="protein sequence ID" value="ALE03363.1"/>
    <property type="molecule type" value="Genomic_DNA"/>
</dbReference>
<keyword evidence="2" id="KW-1185">Reference proteome</keyword>